<keyword evidence="2 5" id="KW-0812">Transmembrane</keyword>
<keyword evidence="4 5" id="KW-0472">Membrane</keyword>
<feature type="transmembrane region" description="Helical" evidence="5">
    <location>
        <begin position="105"/>
        <end position="125"/>
    </location>
</feature>
<reference evidence="6" key="1">
    <citation type="submission" date="2021-01" db="EMBL/GenBank/DDBJ databases">
        <authorList>
            <person name="Corre E."/>
            <person name="Pelletier E."/>
            <person name="Niang G."/>
            <person name="Scheremetjew M."/>
            <person name="Finn R."/>
            <person name="Kale V."/>
            <person name="Holt S."/>
            <person name="Cochrane G."/>
            <person name="Meng A."/>
            <person name="Brown T."/>
            <person name="Cohen L."/>
        </authorList>
    </citation>
    <scope>NUCLEOTIDE SEQUENCE</scope>
    <source>
        <strain evidence="6">RCC3387</strain>
    </source>
</reference>
<dbReference type="EMBL" id="HBGW01054727">
    <property type="protein sequence ID" value="CAD9591587.1"/>
    <property type="molecule type" value="Transcribed_RNA"/>
</dbReference>
<feature type="transmembrane region" description="Helical" evidence="5">
    <location>
        <begin position="38"/>
        <end position="58"/>
    </location>
</feature>
<organism evidence="6">
    <name type="scientific">Zooxanthella nutricula</name>
    <dbReference type="NCBI Taxonomy" id="1333877"/>
    <lineage>
        <taxon>Eukaryota</taxon>
        <taxon>Sar</taxon>
        <taxon>Alveolata</taxon>
        <taxon>Dinophyceae</taxon>
        <taxon>Peridiniales</taxon>
        <taxon>Peridiniales incertae sedis</taxon>
        <taxon>Zooxanthella</taxon>
    </lineage>
</organism>
<evidence type="ECO:0000256" key="4">
    <source>
        <dbReference type="ARBA" id="ARBA00023136"/>
    </source>
</evidence>
<evidence type="ECO:0000256" key="2">
    <source>
        <dbReference type="ARBA" id="ARBA00022692"/>
    </source>
</evidence>
<feature type="transmembrane region" description="Helical" evidence="5">
    <location>
        <begin position="64"/>
        <end position="85"/>
    </location>
</feature>
<accession>A0A7S2KZQ6</accession>
<dbReference type="GO" id="GO:0016020">
    <property type="term" value="C:membrane"/>
    <property type="evidence" value="ECO:0007669"/>
    <property type="project" value="UniProtKB-SubCell"/>
</dbReference>
<gene>
    <name evidence="6" type="ORF">BRAN1462_LOCUS34743</name>
</gene>
<evidence type="ECO:0000256" key="5">
    <source>
        <dbReference type="SAM" id="Phobius"/>
    </source>
</evidence>
<evidence type="ECO:0008006" key="7">
    <source>
        <dbReference type="Google" id="ProtNLM"/>
    </source>
</evidence>
<sequence length="251" mass="28523">MLHGQFQGGSAGAAPSEGFGLKDADGNIAIEKYMRWNWAFFLGAVLTFATACGTMFFWLSHFTFAPATFFFEIFLFWFGAIMLVLDTPIPGMQHHKHIKATRLQIYKFFQILTRFMGRGMFYLYLSTMVFGSLYDTGINWFLGAVCTTYLFVLGVVAIGKGFLLTHKLNKVRDSIMAAGLTAERFMPPHMASLSPEQFKHMVEQATGEKDLFNDDEMEYIVNALSFTPYHNNEVTLEELQYWLQAGPPMMV</sequence>
<evidence type="ECO:0000256" key="1">
    <source>
        <dbReference type="ARBA" id="ARBA00004141"/>
    </source>
</evidence>
<dbReference type="AlphaFoldDB" id="A0A7S2KZQ6"/>
<name>A0A7S2KZQ6_9DINO</name>
<dbReference type="Pfam" id="PF08507">
    <property type="entry name" value="COPI_assoc"/>
    <property type="match status" value="1"/>
</dbReference>
<comment type="subcellular location">
    <subcellularLocation>
        <location evidence="1">Membrane</location>
        <topology evidence="1">Multi-pass membrane protein</topology>
    </subcellularLocation>
</comment>
<proteinExistence type="predicted"/>
<evidence type="ECO:0000256" key="3">
    <source>
        <dbReference type="ARBA" id="ARBA00022989"/>
    </source>
</evidence>
<protein>
    <recommendedName>
        <fullName evidence="7">COPI associated protein</fullName>
    </recommendedName>
</protein>
<keyword evidence="3 5" id="KW-1133">Transmembrane helix</keyword>
<dbReference type="InterPro" id="IPR013714">
    <property type="entry name" value="Golgi_TVP15"/>
</dbReference>
<evidence type="ECO:0000313" key="6">
    <source>
        <dbReference type="EMBL" id="CAD9591587.1"/>
    </source>
</evidence>
<feature type="transmembrane region" description="Helical" evidence="5">
    <location>
        <begin position="137"/>
        <end position="163"/>
    </location>
</feature>